<keyword evidence="1" id="KW-0472">Membrane</keyword>
<dbReference type="RefSeq" id="XP_043002619.1">
    <property type="nucleotide sequence ID" value="XM_043159021.1"/>
</dbReference>
<proteinExistence type="predicted"/>
<protein>
    <submittedName>
        <fullName evidence="2">Uncharacterized protein</fullName>
    </submittedName>
</protein>
<gene>
    <name evidence="2" type="ORF">E1B28_002108</name>
</gene>
<evidence type="ECO:0000256" key="1">
    <source>
        <dbReference type="SAM" id="Phobius"/>
    </source>
</evidence>
<organism evidence="2 3">
    <name type="scientific">Marasmius oreades</name>
    <name type="common">fairy-ring Marasmius</name>
    <dbReference type="NCBI Taxonomy" id="181124"/>
    <lineage>
        <taxon>Eukaryota</taxon>
        <taxon>Fungi</taxon>
        <taxon>Dikarya</taxon>
        <taxon>Basidiomycota</taxon>
        <taxon>Agaricomycotina</taxon>
        <taxon>Agaricomycetes</taxon>
        <taxon>Agaricomycetidae</taxon>
        <taxon>Agaricales</taxon>
        <taxon>Marasmiineae</taxon>
        <taxon>Marasmiaceae</taxon>
        <taxon>Marasmius</taxon>
    </lineage>
</organism>
<evidence type="ECO:0000313" key="3">
    <source>
        <dbReference type="Proteomes" id="UP001049176"/>
    </source>
</evidence>
<accession>A0A9P7UKX7</accession>
<keyword evidence="1" id="KW-1133">Transmembrane helix</keyword>
<dbReference type="Proteomes" id="UP001049176">
    <property type="component" value="Chromosome 10"/>
</dbReference>
<reference evidence="2" key="1">
    <citation type="journal article" date="2021" name="Genome Biol. Evol.">
        <title>The assembled and annotated genome of the fairy-ring fungus Marasmius oreades.</title>
        <authorList>
            <person name="Hiltunen M."/>
            <person name="Ament-Velasquez S.L."/>
            <person name="Johannesson H."/>
        </authorList>
    </citation>
    <scope>NUCLEOTIDE SEQUENCE</scope>
    <source>
        <strain evidence="2">03SP1</strain>
    </source>
</reference>
<dbReference type="OrthoDB" id="3039972at2759"/>
<dbReference type="EMBL" id="CM032190">
    <property type="protein sequence ID" value="KAG7086148.1"/>
    <property type="molecule type" value="Genomic_DNA"/>
</dbReference>
<sequence>MTSLEKLLEPWFTNEVMIVQPVASLTVGEVPILLGYDKRLTFALFSSRQVTWFVYGFYIGLFIVTLHNLYKHHPANHKLYITWTVLLFFLCTLNNIMETWYRVRQAIKIYTGEHTKDYAPLNSYAQHDTVKTIQRWRTKVHFRALG</sequence>
<feature type="transmembrane region" description="Helical" evidence="1">
    <location>
        <begin position="49"/>
        <end position="67"/>
    </location>
</feature>
<feature type="transmembrane region" description="Helical" evidence="1">
    <location>
        <begin position="79"/>
        <end position="97"/>
    </location>
</feature>
<name>A0A9P7UKX7_9AGAR</name>
<dbReference type="AlphaFoldDB" id="A0A9P7UKX7"/>
<dbReference type="KEGG" id="more:E1B28_002108"/>
<comment type="caution">
    <text evidence="2">The sequence shown here is derived from an EMBL/GenBank/DDBJ whole genome shotgun (WGS) entry which is preliminary data.</text>
</comment>
<keyword evidence="3" id="KW-1185">Reference proteome</keyword>
<feature type="transmembrane region" description="Helical" evidence="1">
    <location>
        <begin position="16"/>
        <end position="37"/>
    </location>
</feature>
<dbReference type="GeneID" id="66071184"/>
<keyword evidence="1" id="KW-0812">Transmembrane</keyword>
<evidence type="ECO:0000313" key="2">
    <source>
        <dbReference type="EMBL" id="KAG7086148.1"/>
    </source>
</evidence>